<evidence type="ECO:0000313" key="3">
    <source>
        <dbReference type="Proteomes" id="UP000028582"/>
    </source>
</evidence>
<dbReference type="AlphaFoldDB" id="A0A080ZYD1"/>
<gene>
    <name evidence="2" type="ORF">F444_12042</name>
</gene>
<dbReference type="EMBL" id="ANJA01002158">
    <property type="protein sequence ID" value="ETO71642.1"/>
    <property type="molecule type" value="Genomic_DNA"/>
</dbReference>
<feature type="compositionally biased region" description="Basic and acidic residues" evidence="1">
    <location>
        <begin position="35"/>
        <end position="45"/>
    </location>
</feature>
<dbReference type="Proteomes" id="UP000028582">
    <property type="component" value="Unassembled WGS sequence"/>
</dbReference>
<proteinExistence type="predicted"/>
<feature type="compositionally biased region" description="Polar residues" evidence="1">
    <location>
        <begin position="21"/>
        <end position="34"/>
    </location>
</feature>
<accession>A0A080ZYD1</accession>
<feature type="region of interest" description="Disordered" evidence="1">
    <location>
        <begin position="21"/>
        <end position="45"/>
    </location>
</feature>
<evidence type="ECO:0000256" key="1">
    <source>
        <dbReference type="SAM" id="MobiDB-lite"/>
    </source>
</evidence>
<sequence length="45" mass="5201">MSRVNCSTRCDRIFRAQVQGETYDNQVNQDTGRTTQEHAPKQKTT</sequence>
<protein>
    <submittedName>
        <fullName evidence="2">Uncharacterized protein</fullName>
    </submittedName>
</protein>
<evidence type="ECO:0000313" key="2">
    <source>
        <dbReference type="EMBL" id="ETO71642.1"/>
    </source>
</evidence>
<reference evidence="2 3" key="1">
    <citation type="submission" date="2013-11" db="EMBL/GenBank/DDBJ databases">
        <title>The Genome Sequence of Phytophthora parasitica P1976.</title>
        <authorList>
            <consortium name="The Broad Institute Genomics Platform"/>
            <person name="Russ C."/>
            <person name="Tyler B."/>
            <person name="Panabieres F."/>
            <person name="Shan W."/>
            <person name="Tripathy S."/>
            <person name="Grunwald N."/>
            <person name="Machado M."/>
            <person name="Johnson C.S."/>
            <person name="Walker B."/>
            <person name="Young S."/>
            <person name="Zeng Q."/>
            <person name="Gargeya S."/>
            <person name="Fitzgerald M."/>
            <person name="Haas B."/>
            <person name="Abouelleil A."/>
            <person name="Allen A.W."/>
            <person name="Alvarado L."/>
            <person name="Arachchi H.M."/>
            <person name="Berlin A.M."/>
            <person name="Chapman S.B."/>
            <person name="Gainer-Dewar J."/>
            <person name="Goldberg J."/>
            <person name="Griggs A."/>
            <person name="Gujja S."/>
            <person name="Hansen M."/>
            <person name="Howarth C."/>
            <person name="Imamovic A."/>
            <person name="Ireland A."/>
            <person name="Larimer J."/>
            <person name="McCowan C."/>
            <person name="Murphy C."/>
            <person name="Pearson M."/>
            <person name="Poon T.W."/>
            <person name="Priest M."/>
            <person name="Roberts A."/>
            <person name="Saif S."/>
            <person name="Shea T."/>
            <person name="Sisk P."/>
            <person name="Sykes S."/>
            <person name="Wortman J."/>
            <person name="Nusbaum C."/>
            <person name="Birren B."/>
        </authorList>
    </citation>
    <scope>NUCLEOTIDE SEQUENCE [LARGE SCALE GENOMIC DNA]</scope>
    <source>
        <strain evidence="2 3">P1976</strain>
    </source>
</reference>
<organism evidence="2 3">
    <name type="scientific">Phytophthora nicotianae P1976</name>
    <dbReference type="NCBI Taxonomy" id="1317066"/>
    <lineage>
        <taxon>Eukaryota</taxon>
        <taxon>Sar</taxon>
        <taxon>Stramenopiles</taxon>
        <taxon>Oomycota</taxon>
        <taxon>Peronosporomycetes</taxon>
        <taxon>Peronosporales</taxon>
        <taxon>Peronosporaceae</taxon>
        <taxon>Phytophthora</taxon>
    </lineage>
</organism>
<comment type="caution">
    <text evidence="2">The sequence shown here is derived from an EMBL/GenBank/DDBJ whole genome shotgun (WGS) entry which is preliminary data.</text>
</comment>
<name>A0A080ZYD1_PHYNI</name>